<dbReference type="GO" id="GO:0005886">
    <property type="term" value="C:plasma membrane"/>
    <property type="evidence" value="ECO:0007669"/>
    <property type="project" value="UniProtKB-SubCell"/>
</dbReference>
<dbReference type="InterPro" id="IPR022346">
    <property type="entry name" value="T2SS_GspH"/>
</dbReference>
<evidence type="ECO:0000256" key="11">
    <source>
        <dbReference type="SAM" id="Phobius"/>
    </source>
</evidence>
<dbReference type="GO" id="GO:0015627">
    <property type="term" value="C:type II protein secretion system complex"/>
    <property type="evidence" value="ECO:0007669"/>
    <property type="project" value="InterPro"/>
</dbReference>
<dbReference type="Gene3D" id="3.55.40.10">
    <property type="entry name" value="minor pseudopilin epsh domain"/>
    <property type="match status" value="1"/>
</dbReference>
<evidence type="ECO:0000256" key="1">
    <source>
        <dbReference type="ARBA" id="ARBA00004377"/>
    </source>
</evidence>
<proteinExistence type="inferred from homology"/>
<comment type="subcellular location">
    <subcellularLocation>
        <location evidence="1">Cell inner membrane</location>
        <topology evidence="1">Single-pass membrane protein</topology>
    </subcellularLocation>
</comment>
<evidence type="ECO:0000256" key="4">
    <source>
        <dbReference type="ARBA" id="ARBA00022481"/>
    </source>
</evidence>
<gene>
    <name evidence="13" type="ORF">EHSB41UT_04179</name>
</gene>
<keyword evidence="4" id="KW-0488">Methylation</keyword>
<evidence type="ECO:0000256" key="6">
    <source>
        <dbReference type="ARBA" id="ARBA00022692"/>
    </source>
</evidence>
<feature type="transmembrane region" description="Helical" evidence="11">
    <location>
        <begin position="12"/>
        <end position="31"/>
    </location>
</feature>
<reference evidence="13 14" key="1">
    <citation type="submission" date="2017-03" db="EMBL/GenBank/DDBJ databases">
        <authorList>
            <person name="Afonso C.L."/>
            <person name="Miller P.J."/>
            <person name="Scott M.A."/>
            <person name="Spackman E."/>
            <person name="Goraichik I."/>
            <person name="Dimitrov K.M."/>
            <person name="Suarez D.L."/>
            <person name="Swayne D.E."/>
        </authorList>
    </citation>
    <scope>NUCLEOTIDE SEQUENCE [LARGE SCALE GENOMIC DNA]</scope>
    <source>
        <strain evidence="13">SB41UT1</strain>
    </source>
</reference>
<dbReference type="SUPFAM" id="SSF54523">
    <property type="entry name" value="Pili subunits"/>
    <property type="match status" value="1"/>
</dbReference>
<dbReference type="OrthoDB" id="6182870at2"/>
<dbReference type="GO" id="GO:0015628">
    <property type="term" value="P:protein secretion by the type II secretion system"/>
    <property type="evidence" value="ECO:0007669"/>
    <property type="project" value="InterPro"/>
</dbReference>
<keyword evidence="3" id="KW-1003">Cell membrane</keyword>
<sequence length="153" mass="16190">MITKELKEQGFTLVELMVTLAVLAILVAVALPDFSDTMDRNDVANQSNRITGLLSLARNEAITRNTDVTLCPANATLDNCLGANNYSNGILIMEVGGPVIQVYDSIPDNVNLAGAQVTFTRDGLITSGSVNFTVSTSATNTNTITVSPIGQIE</sequence>
<evidence type="ECO:0000256" key="9">
    <source>
        <dbReference type="ARBA" id="ARBA00025772"/>
    </source>
</evidence>
<evidence type="ECO:0000259" key="12">
    <source>
        <dbReference type="Pfam" id="PF12019"/>
    </source>
</evidence>
<evidence type="ECO:0000313" key="14">
    <source>
        <dbReference type="Proteomes" id="UP000196573"/>
    </source>
</evidence>
<protein>
    <recommendedName>
        <fullName evidence="2">Type II secretion system protein H</fullName>
    </recommendedName>
    <alternativeName>
        <fullName evidence="10">General secretion pathway protein H</fullName>
    </alternativeName>
</protein>
<dbReference type="PROSITE" id="PS00409">
    <property type="entry name" value="PROKAR_NTER_METHYL"/>
    <property type="match status" value="1"/>
</dbReference>
<evidence type="ECO:0000256" key="10">
    <source>
        <dbReference type="ARBA" id="ARBA00030775"/>
    </source>
</evidence>
<keyword evidence="7 11" id="KW-1133">Transmembrane helix</keyword>
<evidence type="ECO:0000313" key="13">
    <source>
        <dbReference type="EMBL" id="SMA50382.1"/>
    </source>
</evidence>
<feature type="domain" description="General secretion pathway GspH" evidence="12">
    <location>
        <begin position="47"/>
        <end position="150"/>
    </location>
</feature>
<evidence type="ECO:0000256" key="5">
    <source>
        <dbReference type="ARBA" id="ARBA00022519"/>
    </source>
</evidence>
<organism evidence="13 14">
    <name type="scientific">Parendozoicomonas haliclonae</name>
    <dbReference type="NCBI Taxonomy" id="1960125"/>
    <lineage>
        <taxon>Bacteria</taxon>
        <taxon>Pseudomonadati</taxon>
        <taxon>Pseudomonadota</taxon>
        <taxon>Gammaproteobacteria</taxon>
        <taxon>Oceanospirillales</taxon>
        <taxon>Endozoicomonadaceae</taxon>
        <taxon>Parendozoicomonas</taxon>
    </lineage>
</organism>
<accession>A0A1X7AQH0</accession>
<keyword evidence="8 11" id="KW-0472">Membrane</keyword>
<dbReference type="Pfam" id="PF07963">
    <property type="entry name" value="N_methyl"/>
    <property type="match status" value="1"/>
</dbReference>
<dbReference type="RefSeq" id="WP_087112823.1">
    <property type="nucleotide sequence ID" value="NZ_CBCSCN010000005.1"/>
</dbReference>
<evidence type="ECO:0000256" key="7">
    <source>
        <dbReference type="ARBA" id="ARBA00022989"/>
    </source>
</evidence>
<keyword evidence="6 11" id="KW-0812">Transmembrane</keyword>
<dbReference type="Proteomes" id="UP000196573">
    <property type="component" value="Unassembled WGS sequence"/>
</dbReference>
<comment type="similarity">
    <text evidence="9">Belongs to the GSP H family.</text>
</comment>
<keyword evidence="5" id="KW-0997">Cell inner membrane</keyword>
<dbReference type="AlphaFoldDB" id="A0A1X7AQH0"/>
<name>A0A1X7AQH0_9GAMM</name>
<evidence type="ECO:0000256" key="8">
    <source>
        <dbReference type="ARBA" id="ARBA00023136"/>
    </source>
</evidence>
<keyword evidence="14" id="KW-1185">Reference proteome</keyword>
<evidence type="ECO:0000256" key="3">
    <source>
        <dbReference type="ARBA" id="ARBA00022475"/>
    </source>
</evidence>
<dbReference type="InterPro" id="IPR045584">
    <property type="entry name" value="Pilin-like"/>
</dbReference>
<dbReference type="Pfam" id="PF12019">
    <property type="entry name" value="GspH"/>
    <property type="match status" value="1"/>
</dbReference>
<dbReference type="InterPro" id="IPR012902">
    <property type="entry name" value="N_methyl_site"/>
</dbReference>
<evidence type="ECO:0000256" key="2">
    <source>
        <dbReference type="ARBA" id="ARBA00021549"/>
    </source>
</evidence>
<dbReference type="NCBIfam" id="TIGR02532">
    <property type="entry name" value="IV_pilin_GFxxxE"/>
    <property type="match status" value="1"/>
</dbReference>
<dbReference type="EMBL" id="FWPT01000012">
    <property type="protein sequence ID" value="SMA50382.1"/>
    <property type="molecule type" value="Genomic_DNA"/>
</dbReference>